<proteinExistence type="predicted"/>
<dbReference type="AlphaFoldDB" id="A0A7G1KUF1"/>
<gene>
    <name evidence="1" type="ORF">NWFMUON74_53510</name>
</gene>
<dbReference type="Proteomes" id="UP000516173">
    <property type="component" value="Chromosome"/>
</dbReference>
<name>A0A7G1KUF1_9NOCA</name>
<dbReference type="KEGG" id="nwl:NWFMUON74_53510"/>
<dbReference type="EMBL" id="AP023396">
    <property type="protein sequence ID" value="BCK57579.1"/>
    <property type="molecule type" value="Genomic_DNA"/>
</dbReference>
<keyword evidence="2" id="KW-1185">Reference proteome</keyword>
<sequence>MVAVCGVLALCAGNNAAAHERSLPIAPELTRNYADPIVLPPRDAYTDPAPDELLPHETIGYQQRFEPSPHQWDNARIVVAAARERALPVYAAVIALATALQESLLENLTVAVDYDSLGLFQQRPSTGWGAPEQVTDPAYAAGAFLDALTARVPDYRELPLWQSAQAAQVSAFPTAYAQWEEQAAAMVADILAE</sequence>
<reference evidence="1 2" key="1">
    <citation type="submission" date="2020-08" db="EMBL/GenBank/DDBJ databases">
        <title>Genome Sequencing of Nocardia wallacei strain FMUON74 and assembly.</title>
        <authorList>
            <person name="Toyokawa M."/>
            <person name="Uesaka K."/>
        </authorList>
    </citation>
    <scope>NUCLEOTIDE SEQUENCE [LARGE SCALE GENOMIC DNA]</scope>
    <source>
        <strain evidence="1 2">FMUON74</strain>
    </source>
</reference>
<evidence type="ECO:0000313" key="1">
    <source>
        <dbReference type="EMBL" id="BCK57579.1"/>
    </source>
</evidence>
<evidence type="ECO:0000313" key="2">
    <source>
        <dbReference type="Proteomes" id="UP000516173"/>
    </source>
</evidence>
<accession>A0A7G1KUF1</accession>
<protein>
    <submittedName>
        <fullName evidence="1">Uncharacterized protein</fullName>
    </submittedName>
</protein>
<organism evidence="1 2">
    <name type="scientific">Nocardia wallacei</name>
    <dbReference type="NCBI Taxonomy" id="480035"/>
    <lineage>
        <taxon>Bacteria</taxon>
        <taxon>Bacillati</taxon>
        <taxon>Actinomycetota</taxon>
        <taxon>Actinomycetes</taxon>
        <taxon>Mycobacteriales</taxon>
        <taxon>Nocardiaceae</taxon>
        <taxon>Nocardia</taxon>
    </lineage>
</organism>